<evidence type="ECO:0000313" key="2">
    <source>
        <dbReference type="EMBL" id="KTS12848.1"/>
    </source>
</evidence>
<dbReference type="InterPro" id="IPR036928">
    <property type="entry name" value="AS_sf"/>
</dbReference>
<dbReference type="InterPro" id="IPR023631">
    <property type="entry name" value="Amidase_dom"/>
</dbReference>
<feature type="domain" description="Amidase" evidence="1">
    <location>
        <begin position="27"/>
        <end position="453"/>
    </location>
</feature>
<dbReference type="PATRIC" id="fig|2033.7.peg.2158"/>
<dbReference type="PANTHER" id="PTHR11895:SF76">
    <property type="entry name" value="INDOLEACETAMIDE HYDROLASE"/>
    <property type="match status" value="1"/>
</dbReference>
<proteinExistence type="predicted"/>
<protein>
    <submittedName>
        <fullName evidence="2">Amidase</fullName>
    </submittedName>
</protein>
<dbReference type="EMBL" id="LDRV01000042">
    <property type="protein sequence ID" value="KTS12848.1"/>
    <property type="molecule type" value="Genomic_DNA"/>
</dbReference>
<accession>A0A147F8D2</accession>
<reference evidence="2 3" key="1">
    <citation type="journal article" date="2016" name="Front. Microbiol.">
        <title>Genomic Resource of Rice Seed Associated Bacteria.</title>
        <authorList>
            <person name="Midha S."/>
            <person name="Bansal K."/>
            <person name="Sharma S."/>
            <person name="Kumar N."/>
            <person name="Patil P.P."/>
            <person name="Chaudhry V."/>
            <person name="Patil P.B."/>
        </authorList>
    </citation>
    <scope>NUCLEOTIDE SEQUENCE [LARGE SCALE GENOMIC DNA]</scope>
    <source>
        <strain evidence="2 3">RSA3</strain>
    </source>
</reference>
<evidence type="ECO:0000313" key="3">
    <source>
        <dbReference type="Proteomes" id="UP000072189"/>
    </source>
</evidence>
<dbReference type="PROSITE" id="PS00571">
    <property type="entry name" value="AMIDASES"/>
    <property type="match status" value="1"/>
</dbReference>
<gene>
    <name evidence="2" type="ORF">RSA3_07475</name>
</gene>
<dbReference type="PANTHER" id="PTHR11895">
    <property type="entry name" value="TRANSAMIDASE"/>
    <property type="match status" value="1"/>
</dbReference>
<name>A0A147F8D2_MICTE</name>
<dbReference type="InterPro" id="IPR000120">
    <property type="entry name" value="Amidase"/>
</dbReference>
<evidence type="ECO:0000259" key="1">
    <source>
        <dbReference type="Pfam" id="PF01425"/>
    </source>
</evidence>
<dbReference type="SUPFAM" id="SSF75304">
    <property type="entry name" value="Amidase signature (AS) enzymes"/>
    <property type="match status" value="1"/>
</dbReference>
<dbReference type="Gene3D" id="3.90.1300.10">
    <property type="entry name" value="Amidase signature (AS) domain"/>
    <property type="match status" value="1"/>
</dbReference>
<organism evidence="2 3">
    <name type="scientific">Microbacterium testaceum</name>
    <name type="common">Aureobacterium testaceum</name>
    <name type="synonym">Brevibacterium testaceum</name>
    <dbReference type="NCBI Taxonomy" id="2033"/>
    <lineage>
        <taxon>Bacteria</taxon>
        <taxon>Bacillati</taxon>
        <taxon>Actinomycetota</taxon>
        <taxon>Actinomycetes</taxon>
        <taxon>Micrococcales</taxon>
        <taxon>Microbacteriaceae</taxon>
        <taxon>Microbacterium</taxon>
    </lineage>
</organism>
<dbReference type="Proteomes" id="UP000072189">
    <property type="component" value="Unassembled WGS sequence"/>
</dbReference>
<sequence>MTDMPLHRWSATAMAAGIAAREVSAEEVMRAHLDRIAEVEADVAAFVSLVPEGDAIQMAQEADRAVARGDRLGPLHGLPTGVKDLIDVAGLPTSHGSAAYAGAAPASHDSLLAANLRGAGALIIGKTNTPEAGLGTLTFNPVRGVCRNPWDLSRHAGGSSGGAGAALAAGMLPIADGSDSGGSIRYPASLCNIVGLRPTPGTVPSARTGNGWDPHGVLGPMARDSRDAARLLSGITGRDDRAPLSWVEDPAVFLELPERDPSALRLGWSDDVGGLPIDPEVRAVLRDARRTLESAGVEFVDVDLDYEGADEAWQVIEMFNFGADGKARFDEGRAGFRDDYLRNVAEGRALTADDYAAALAHRTVIFRRTAAALRGLDGIVFPATPVAAPPAEVEWVDEVEGTVFERYFLWQRAACRLTVTGHPVLATPAGFTAAGLPVGMQIAGASRGDAALLAVGATLEDVLGHVGAVPTGLPA</sequence>
<comment type="caution">
    <text evidence="2">The sequence shown here is derived from an EMBL/GenBank/DDBJ whole genome shotgun (WGS) entry which is preliminary data.</text>
</comment>
<dbReference type="AlphaFoldDB" id="A0A147F8D2"/>
<dbReference type="InterPro" id="IPR020556">
    <property type="entry name" value="Amidase_CS"/>
</dbReference>
<dbReference type="Pfam" id="PF01425">
    <property type="entry name" value="Amidase"/>
    <property type="match status" value="1"/>
</dbReference>
<dbReference type="RefSeq" id="WP_058613875.1">
    <property type="nucleotide sequence ID" value="NZ_LDRV01000042.1"/>
</dbReference>
<dbReference type="GO" id="GO:0003824">
    <property type="term" value="F:catalytic activity"/>
    <property type="evidence" value="ECO:0007669"/>
    <property type="project" value="InterPro"/>
</dbReference>